<dbReference type="PROSITE" id="PS01227">
    <property type="entry name" value="UPF0012"/>
    <property type="match status" value="1"/>
</dbReference>
<dbReference type="InterPro" id="IPR045254">
    <property type="entry name" value="Nit1/2_C-N_Hydrolase"/>
</dbReference>
<proteinExistence type="inferred from homology"/>
<evidence type="ECO:0000313" key="4">
    <source>
        <dbReference type="EMBL" id="OAJ66912.1"/>
    </source>
</evidence>
<dbReference type="PATRIC" id="fig|38307.3.peg.2554"/>
<evidence type="ECO:0000313" key="5">
    <source>
        <dbReference type="Proteomes" id="UP000077786"/>
    </source>
</evidence>
<dbReference type="CDD" id="cd07572">
    <property type="entry name" value="nit"/>
    <property type="match status" value="1"/>
</dbReference>
<keyword evidence="4" id="KW-0012">Acyltransferase</keyword>
<dbReference type="GO" id="GO:0016746">
    <property type="term" value="F:acyltransferase activity"/>
    <property type="evidence" value="ECO:0007669"/>
    <property type="project" value="UniProtKB-KW"/>
</dbReference>
<dbReference type="GO" id="GO:0016811">
    <property type="term" value="F:hydrolase activity, acting on carbon-nitrogen (but not peptide) bonds, in linear amides"/>
    <property type="evidence" value="ECO:0007669"/>
    <property type="project" value="InterPro"/>
</dbReference>
<dbReference type="InterPro" id="IPR003010">
    <property type="entry name" value="C-N_Hydrolase"/>
</dbReference>
<dbReference type="Gene3D" id="3.60.110.10">
    <property type="entry name" value="Carbon-nitrogen hydrolase"/>
    <property type="match status" value="1"/>
</dbReference>
<comment type="caution">
    <text evidence="4">The sequence shown here is derived from an EMBL/GenBank/DDBJ whole genome shotgun (WGS) entry which is preliminary data.</text>
</comment>
<dbReference type="Pfam" id="PF00795">
    <property type="entry name" value="CN_hydrolase"/>
    <property type="match status" value="1"/>
</dbReference>
<dbReference type="SUPFAM" id="SSF56317">
    <property type="entry name" value="Carbon-nitrogen hydrolase"/>
    <property type="match status" value="1"/>
</dbReference>
<accession>A0A1B6VI49</accession>
<feature type="domain" description="CN hydrolase" evidence="3">
    <location>
        <begin position="1"/>
        <end position="259"/>
    </location>
</feature>
<keyword evidence="4" id="KW-0808">Transferase</keyword>
<protein>
    <submittedName>
        <fullName evidence="4">Nitrilase/cyanide hydratase and apolipoprotein N-acyltransferase</fullName>
    </submittedName>
</protein>
<dbReference type="InterPro" id="IPR036526">
    <property type="entry name" value="C-N_Hydrolase_sf"/>
</dbReference>
<dbReference type="EMBL" id="LUTU01000012">
    <property type="protein sequence ID" value="OAJ66912.1"/>
    <property type="molecule type" value="Genomic_DNA"/>
</dbReference>
<dbReference type="PROSITE" id="PS50263">
    <property type="entry name" value="CN_HYDROLASE"/>
    <property type="match status" value="1"/>
</dbReference>
<evidence type="ECO:0000256" key="1">
    <source>
        <dbReference type="ARBA" id="ARBA00010613"/>
    </source>
</evidence>
<reference evidence="4 5" key="1">
    <citation type="submission" date="2016-03" db="EMBL/GenBank/DDBJ databases">
        <title>Draft genome sequence of Gluconobacter cerinus strain CECT 9110.</title>
        <authorList>
            <person name="Sainz F."/>
            <person name="Mas A."/>
            <person name="Torija M.J."/>
        </authorList>
    </citation>
    <scope>NUCLEOTIDE SEQUENCE [LARGE SCALE GENOMIC DNA]</scope>
    <source>
        <strain evidence="4 5">CECT 9110</strain>
    </source>
</reference>
<dbReference type="PANTHER" id="PTHR23088:SF27">
    <property type="entry name" value="DEAMINATED GLUTATHIONE AMIDASE"/>
    <property type="match status" value="1"/>
</dbReference>
<keyword evidence="2" id="KW-0378">Hydrolase</keyword>
<dbReference type="InterPro" id="IPR001110">
    <property type="entry name" value="UPF0012_CS"/>
</dbReference>
<sequence>MLVTLIQFNAGNKKAENIATVRRLVAESFFRQKSRVISLPEMWPCRNADRPTRFQVAEILPAQGSGATGGEVYQTMANLAREYGAYVHGGSIAELDGERLCNTTLVFNPEGQEIARYRKLHLFDVTGPDGTVYNESRDFNHGKSLSICDIDGIKAGFTICYDLRFPELFRALRDEGAEIIFLPAAFTLQTGKDHWEVLLRARAIENQVWIVATGMYGSHRNDKGEIRTTFGHSLICDPWGHIVAMASDGETSVTGYLDHALTQRIRQSIPLGNHRRLPLPLAD</sequence>
<keyword evidence="4" id="KW-0449">Lipoprotein</keyword>
<dbReference type="RefSeq" id="WP_063905490.1">
    <property type="nucleotide sequence ID" value="NZ_LUTU01000012.1"/>
</dbReference>
<dbReference type="Proteomes" id="UP000077786">
    <property type="component" value="Unassembled WGS sequence"/>
</dbReference>
<evidence type="ECO:0000259" key="3">
    <source>
        <dbReference type="PROSITE" id="PS50263"/>
    </source>
</evidence>
<organism evidence="4 5">
    <name type="scientific">Gluconobacter cerinus</name>
    <dbReference type="NCBI Taxonomy" id="38307"/>
    <lineage>
        <taxon>Bacteria</taxon>
        <taxon>Pseudomonadati</taxon>
        <taxon>Pseudomonadota</taxon>
        <taxon>Alphaproteobacteria</taxon>
        <taxon>Acetobacterales</taxon>
        <taxon>Acetobacteraceae</taxon>
        <taxon>Gluconobacter</taxon>
    </lineage>
</organism>
<gene>
    <name evidence="4" type="ORF">A0123_02449</name>
</gene>
<comment type="similarity">
    <text evidence="1">Belongs to the carbon-nitrogen hydrolase superfamily. NIT1/NIT2 family.</text>
</comment>
<dbReference type="PANTHER" id="PTHR23088">
    <property type="entry name" value="NITRILASE-RELATED"/>
    <property type="match status" value="1"/>
</dbReference>
<dbReference type="OrthoDB" id="9811121at2"/>
<dbReference type="AlphaFoldDB" id="A0A1B6VI49"/>
<name>A0A1B6VI49_9PROT</name>
<evidence type="ECO:0000256" key="2">
    <source>
        <dbReference type="ARBA" id="ARBA00022801"/>
    </source>
</evidence>